<feature type="domain" description="GGDEF" evidence="4">
    <location>
        <begin position="226"/>
        <end position="354"/>
    </location>
</feature>
<dbReference type="SMART" id="SM00267">
    <property type="entry name" value="GGDEF"/>
    <property type="match status" value="1"/>
</dbReference>
<evidence type="ECO:0000259" key="4">
    <source>
        <dbReference type="PROSITE" id="PS50887"/>
    </source>
</evidence>
<evidence type="ECO:0000256" key="2">
    <source>
        <dbReference type="ARBA" id="ARBA00034247"/>
    </source>
</evidence>
<sequence length="377" mass="41595">MLVGHAETPAHRMHLVFLFAVAIGCFAGAALNYFGAITHLLYVAILTIFGLVVLAMWWHARRYEQAQRIAVIFCAGAVFAILPLNWIFNQGLDGPSLMILVVVAGYAFGALVIRPWQRVLLMACFVIVPSALIGADYLWPGWTPTYASRELQAIDAAVTYYICVALQFALISGFFRRFRSEQRLIQEYAEQLRETSRLDSLTGLLNHGAFYSALDAAISGEQQPRHHCALVLYDLDHFKRINDSRGHLYGDETLRRFARLLEDTARTFGATAGRCGGEEFAVLLRPASSSTVQAMDDALRARCAAQPLAHGVIRVSGGVAFSSADTTIRWMERADEALYTAKTRGRDRTLFDPVAAADPGAIAEPMHELQRRVAAGS</sequence>
<dbReference type="GO" id="GO:0052621">
    <property type="term" value="F:diguanylate cyclase activity"/>
    <property type="evidence" value="ECO:0007669"/>
    <property type="project" value="UniProtKB-EC"/>
</dbReference>
<dbReference type="Proteomes" id="UP000285123">
    <property type="component" value="Unassembled WGS sequence"/>
</dbReference>
<dbReference type="Pfam" id="PF00990">
    <property type="entry name" value="GGDEF"/>
    <property type="match status" value="1"/>
</dbReference>
<reference evidence="5 6" key="1">
    <citation type="submission" date="2013-10" db="EMBL/GenBank/DDBJ databases">
        <title>Salinisphaera halophila YIM 95161 Genome Sequencing.</title>
        <authorList>
            <person name="Lai Q."/>
            <person name="Li C."/>
            <person name="Shao Z."/>
        </authorList>
    </citation>
    <scope>NUCLEOTIDE SEQUENCE [LARGE SCALE GENOMIC DNA]</scope>
    <source>
        <strain evidence="5 6">YIM 95161</strain>
    </source>
</reference>
<feature type="transmembrane region" description="Helical" evidence="3">
    <location>
        <begin position="15"/>
        <end position="34"/>
    </location>
</feature>
<accession>A0A423PDQ8</accession>
<dbReference type="InterPro" id="IPR000160">
    <property type="entry name" value="GGDEF_dom"/>
</dbReference>
<keyword evidence="3" id="KW-0472">Membrane</keyword>
<feature type="transmembrane region" description="Helical" evidence="3">
    <location>
        <begin position="70"/>
        <end position="88"/>
    </location>
</feature>
<feature type="transmembrane region" description="Helical" evidence="3">
    <location>
        <begin position="40"/>
        <end position="58"/>
    </location>
</feature>
<name>A0A423PDQ8_9GAMM</name>
<proteinExistence type="predicted"/>
<dbReference type="PANTHER" id="PTHR45138">
    <property type="entry name" value="REGULATORY COMPONENTS OF SENSORY TRANSDUCTION SYSTEM"/>
    <property type="match status" value="1"/>
</dbReference>
<dbReference type="InterPro" id="IPR043128">
    <property type="entry name" value="Rev_trsase/Diguanyl_cyclase"/>
</dbReference>
<protein>
    <recommendedName>
        <fullName evidence="1">diguanylate cyclase</fullName>
        <ecNumber evidence="1">2.7.7.65</ecNumber>
    </recommendedName>
</protein>
<dbReference type="NCBIfam" id="TIGR00254">
    <property type="entry name" value="GGDEF"/>
    <property type="match status" value="1"/>
</dbReference>
<dbReference type="SUPFAM" id="SSF55073">
    <property type="entry name" value="Nucleotide cyclase"/>
    <property type="match status" value="1"/>
</dbReference>
<feature type="transmembrane region" description="Helical" evidence="3">
    <location>
        <begin position="94"/>
        <end position="113"/>
    </location>
</feature>
<dbReference type="EC" id="2.7.7.65" evidence="1"/>
<comment type="caution">
    <text evidence="5">The sequence shown here is derived from an EMBL/GenBank/DDBJ whole genome shotgun (WGS) entry which is preliminary data.</text>
</comment>
<dbReference type="Gene3D" id="3.30.70.270">
    <property type="match status" value="1"/>
</dbReference>
<comment type="catalytic activity">
    <reaction evidence="2">
        <text>2 GTP = 3',3'-c-di-GMP + 2 diphosphate</text>
        <dbReference type="Rhea" id="RHEA:24898"/>
        <dbReference type="ChEBI" id="CHEBI:33019"/>
        <dbReference type="ChEBI" id="CHEBI:37565"/>
        <dbReference type="ChEBI" id="CHEBI:58805"/>
        <dbReference type="EC" id="2.7.7.65"/>
    </reaction>
</comment>
<evidence type="ECO:0000256" key="1">
    <source>
        <dbReference type="ARBA" id="ARBA00012528"/>
    </source>
</evidence>
<dbReference type="AlphaFoldDB" id="A0A423PDQ8"/>
<dbReference type="EMBL" id="AYKF01000143">
    <property type="protein sequence ID" value="ROO23160.1"/>
    <property type="molecule type" value="Genomic_DNA"/>
</dbReference>
<dbReference type="InterPro" id="IPR050469">
    <property type="entry name" value="Diguanylate_Cyclase"/>
</dbReference>
<dbReference type="InterPro" id="IPR029787">
    <property type="entry name" value="Nucleotide_cyclase"/>
</dbReference>
<feature type="transmembrane region" description="Helical" evidence="3">
    <location>
        <begin position="158"/>
        <end position="175"/>
    </location>
</feature>
<dbReference type="CDD" id="cd01949">
    <property type="entry name" value="GGDEF"/>
    <property type="match status" value="1"/>
</dbReference>
<dbReference type="PANTHER" id="PTHR45138:SF9">
    <property type="entry name" value="DIGUANYLATE CYCLASE DGCM-RELATED"/>
    <property type="match status" value="1"/>
</dbReference>
<dbReference type="GO" id="GO:0005886">
    <property type="term" value="C:plasma membrane"/>
    <property type="evidence" value="ECO:0007669"/>
    <property type="project" value="TreeGrafter"/>
</dbReference>
<keyword evidence="3" id="KW-1133">Transmembrane helix</keyword>
<keyword evidence="3" id="KW-0812">Transmembrane</keyword>
<gene>
    <name evidence="5" type="ORF">SAHL_16935</name>
</gene>
<dbReference type="GO" id="GO:0043709">
    <property type="term" value="P:cell adhesion involved in single-species biofilm formation"/>
    <property type="evidence" value="ECO:0007669"/>
    <property type="project" value="TreeGrafter"/>
</dbReference>
<evidence type="ECO:0000313" key="5">
    <source>
        <dbReference type="EMBL" id="ROO23160.1"/>
    </source>
</evidence>
<organism evidence="5 6">
    <name type="scientific">Salinisphaera orenii YIM 95161</name>
    <dbReference type="NCBI Taxonomy" id="1051139"/>
    <lineage>
        <taxon>Bacteria</taxon>
        <taxon>Pseudomonadati</taxon>
        <taxon>Pseudomonadota</taxon>
        <taxon>Gammaproteobacteria</taxon>
        <taxon>Salinisphaerales</taxon>
        <taxon>Salinisphaeraceae</taxon>
        <taxon>Salinisphaera</taxon>
    </lineage>
</organism>
<feature type="transmembrane region" description="Helical" evidence="3">
    <location>
        <begin position="120"/>
        <end position="138"/>
    </location>
</feature>
<dbReference type="PROSITE" id="PS50887">
    <property type="entry name" value="GGDEF"/>
    <property type="match status" value="1"/>
</dbReference>
<dbReference type="GO" id="GO:1902201">
    <property type="term" value="P:negative regulation of bacterial-type flagellum-dependent cell motility"/>
    <property type="evidence" value="ECO:0007669"/>
    <property type="project" value="TreeGrafter"/>
</dbReference>
<evidence type="ECO:0000313" key="6">
    <source>
        <dbReference type="Proteomes" id="UP000285123"/>
    </source>
</evidence>
<evidence type="ECO:0000256" key="3">
    <source>
        <dbReference type="SAM" id="Phobius"/>
    </source>
</evidence>